<dbReference type="EMBL" id="BMAT01010864">
    <property type="protein sequence ID" value="GFR61996.1"/>
    <property type="molecule type" value="Genomic_DNA"/>
</dbReference>
<protein>
    <submittedName>
        <fullName evidence="1">Uncharacterized protein</fullName>
    </submittedName>
</protein>
<dbReference type="PROSITE" id="PS51257">
    <property type="entry name" value="PROKAR_LIPOPROTEIN"/>
    <property type="match status" value="1"/>
</dbReference>
<sequence>MKSVCEGRLDGRRRKGRPPISLLTNLTTACGLSLHQIVQKSQDRAGWQQKVRSSIAMANTASGDADRYSNLRPLALILNAGARQEKERIHAQETKGSAFLDHSFRVIGAKHFRKSSEKVIA</sequence>
<evidence type="ECO:0000313" key="1">
    <source>
        <dbReference type="EMBL" id="GFR61996.1"/>
    </source>
</evidence>
<name>A0AAV4EMM8_9GAST</name>
<reference evidence="1 2" key="1">
    <citation type="journal article" date="2021" name="Elife">
        <title>Chloroplast acquisition without the gene transfer in kleptoplastic sea slugs, Plakobranchus ocellatus.</title>
        <authorList>
            <person name="Maeda T."/>
            <person name="Takahashi S."/>
            <person name="Yoshida T."/>
            <person name="Shimamura S."/>
            <person name="Takaki Y."/>
            <person name="Nagai Y."/>
            <person name="Toyoda A."/>
            <person name="Suzuki Y."/>
            <person name="Arimoto A."/>
            <person name="Ishii H."/>
            <person name="Satoh N."/>
            <person name="Nishiyama T."/>
            <person name="Hasebe M."/>
            <person name="Maruyama T."/>
            <person name="Minagawa J."/>
            <person name="Obokata J."/>
            <person name="Shigenobu S."/>
        </authorList>
    </citation>
    <scope>NUCLEOTIDE SEQUENCE [LARGE SCALE GENOMIC DNA]</scope>
</reference>
<accession>A0AAV4EMM8</accession>
<keyword evidence="2" id="KW-1185">Reference proteome</keyword>
<comment type="caution">
    <text evidence="1">The sequence shown here is derived from an EMBL/GenBank/DDBJ whole genome shotgun (WGS) entry which is preliminary data.</text>
</comment>
<dbReference type="AlphaFoldDB" id="A0AAV4EMM8"/>
<organism evidence="1 2">
    <name type="scientific">Elysia marginata</name>
    <dbReference type="NCBI Taxonomy" id="1093978"/>
    <lineage>
        <taxon>Eukaryota</taxon>
        <taxon>Metazoa</taxon>
        <taxon>Spiralia</taxon>
        <taxon>Lophotrochozoa</taxon>
        <taxon>Mollusca</taxon>
        <taxon>Gastropoda</taxon>
        <taxon>Heterobranchia</taxon>
        <taxon>Euthyneura</taxon>
        <taxon>Panpulmonata</taxon>
        <taxon>Sacoglossa</taxon>
        <taxon>Placobranchoidea</taxon>
        <taxon>Plakobranchidae</taxon>
        <taxon>Elysia</taxon>
    </lineage>
</organism>
<proteinExistence type="predicted"/>
<dbReference type="Proteomes" id="UP000762676">
    <property type="component" value="Unassembled WGS sequence"/>
</dbReference>
<evidence type="ECO:0000313" key="2">
    <source>
        <dbReference type="Proteomes" id="UP000762676"/>
    </source>
</evidence>
<gene>
    <name evidence="1" type="ORF">ElyMa_005444300</name>
</gene>